<feature type="region of interest" description="Disordered" evidence="9">
    <location>
        <begin position="258"/>
        <end position="280"/>
    </location>
</feature>
<comment type="function">
    <text evidence="8">Component of the signal peptidase complex (SPC) which catalyzes the cleavage of N-terminal signal sequences from nascent proteins as they are translocated into the lumen of the endoplasmic reticulum. Enhances the enzymatic activity of SPC and facilitates the interactions between different components of the translocation site.</text>
</comment>
<comment type="caution">
    <text evidence="11">The sequence shown here is derived from an EMBL/GenBank/DDBJ whole genome shotgun (WGS) entry which is preliminary data.</text>
</comment>
<evidence type="ECO:0000256" key="2">
    <source>
        <dbReference type="ARBA" id="ARBA00007324"/>
    </source>
</evidence>
<keyword evidence="4 10" id="KW-0812">Transmembrane</keyword>
<evidence type="ECO:0000256" key="9">
    <source>
        <dbReference type="SAM" id="MobiDB-lite"/>
    </source>
</evidence>
<keyword evidence="6 10" id="KW-1133">Transmembrane helix</keyword>
<evidence type="ECO:0000256" key="6">
    <source>
        <dbReference type="ARBA" id="ARBA00022989"/>
    </source>
</evidence>
<evidence type="ECO:0000256" key="7">
    <source>
        <dbReference type="ARBA" id="ARBA00023136"/>
    </source>
</evidence>
<evidence type="ECO:0000256" key="5">
    <source>
        <dbReference type="ARBA" id="ARBA00022824"/>
    </source>
</evidence>
<dbReference type="Proteomes" id="UP000620104">
    <property type="component" value="Unassembled WGS sequence"/>
</dbReference>
<feature type="transmembrane region" description="Helical" evidence="10">
    <location>
        <begin position="132"/>
        <end position="154"/>
    </location>
</feature>
<feature type="compositionally biased region" description="Polar residues" evidence="9">
    <location>
        <begin position="7"/>
        <end position="20"/>
    </location>
</feature>
<evidence type="ECO:0000313" key="12">
    <source>
        <dbReference type="Proteomes" id="UP000620104"/>
    </source>
</evidence>
<protein>
    <recommendedName>
        <fullName evidence="3">Signal peptidase complex subunit 2</fullName>
    </recommendedName>
</protein>
<comment type="similarity">
    <text evidence="2">Belongs to the SPCS2 family.</text>
</comment>
<feature type="transmembrane region" description="Helical" evidence="10">
    <location>
        <begin position="102"/>
        <end position="120"/>
    </location>
</feature>
<dbReference type="InterPro" id="IPR009582">
    <property type="entry name" value="Spc2/SPCS2"/>
</dbReference>
<dbReference type="Pfam" id="PF06703">
    <property type="entry name" value="SPC25"/>
    <property type="match status" value="1"/>
</dbReference>
<feature type="compositionally biased region" description="Low complexity" evidence="9">
    <location>
        <begin position="21"/>
        <end position="32"/>
    </location>
</feature>
<evidence type="ECO:0000256" key="10">
    <source>
        <dbReference type="SAM" id="Phobius"/>
    </source>
</evidence>
<reference evidence="11" key="1">
    <citation type="submission" date="2020-07" db="EMBL/GenBank/DDBJ databases">
        <title>Draft Genome Sequence of a Deep-Sea Yeast, Naganishia (Cryptococcus) liquefaciens strain N6.</title>
        <authorList>
            <person name="Han Y.W."/>
            <person name="Kajitani R."/>
            <person name="Morimoto H."/>
            <person name="Parhat M."/>
            <person name="Tsubouchi H."/>
            <person name="Bakenova O."/>
            <person name="Ogata M."/>
            <person name="Argunhan B."/>
            <person name="Aoki R."/>
            <person name="Kajiwara S."/>
            <person name="Itoh T."/>
            <person name="Iwasaki H."/>
        </authorList>
    </citation>
    <scope>NUCLEOTIDE SEQUENCE</scope>
    <source>
        <strain evidence="11">N6</strain>
    </source>
</reference>
<dbReference type="PANTHER" id="PTHR13085:SF0">
    <property type="entry name" value="SIGNAL PEPTIDASE COMPLEX SUBUNIT 2"/>
    <property type="match status" value="1"/>
</dbReference>
<comment type="subcellular location">
    <subcellularLocation>
        <location evidence="1">Endoplasmic reticulum membrane</location>
        <topology evidence="1">Multi-pass membrane protein</topology>
    </subcellularLocation>
</comment>
<dbReference type="EMBL" id="BLZA01000019">
    <property type="protein sequence ID" value="GHJ86884.1"/>
    <property type="molecule type" value="Genomic_DNA"/>
</dbReference>
<dbReference type="PANTHER" id="PTHR13085">
    <property type="entry name" value="MICROSOMAL SIGNAL PEPTIDASE 25 KDA SUBUNIT"/>
    <property type="match status" value="1"/>
</dbReference>
<accession>A0A8H3TVF1</accession>
<proteinExistence type="inferred from homology"/>
<dbReference type="AlphaFoldDB" id="A0A8H3TVF1"/>
<feature type="region of interest" description="Disordered" evidence="9">
    <location>
        <begin position="1"/>
        <end position="35"/>
    </location>
</feature>
<evidence type="ECO:0000256" key="3">
    <source>
        <dbReference type="ARBA" id="ARBA00017057"/>
    </source>
</evidence>
<sequence length="280" mass="30160">MPPPRASGTSLVPPITTSEGPASSSPPLSPLATDRRASLPAERLIPIPLSSLGLKALDDSRPLPSVHINKANLVELKNACDDAVKSIMKEHQFTEIHTHTDIKLALGWIAVLVAAGTAGYSYKYGFEQTRGIAMAGVVAYFVLSGIQLLYAYYFEGSKIYTGKRKSLSKRIETELIRISSRTIPHPSSASSTLPPASHPRYLLNVSYRRSANANKSLLRRARLLVDASYGELVDVKGGVEYERIRDWLAEVLGRVGGAGEESTMGAGTDGAISPAGKERM</sequence>
<gene>
    <name evidence="11" type="ORF">NliqN6_3286</name>
</gene>
<evidence type="ECO:0000313" key="11">
    <source>
        <dbReference type="EMBL" id="GHJ86884.1"/>
    </source>
</evidence>
<keyword evidence="7 10" id="KW-0472">Membrane</keyword>
<evidence type="ECO:0000256" key="1">
    <source>
        <dbReference type="ARBA" id="ARBA00004477"/>
    </source>
</evidence>
<dbReference type="GO" id="GO:0045047">
    <property type="term" value="P:protein targeting to ER"/>
    <property type="evidence" value="ECO:0007669"/>
    <property type="project" value="TreeGrafter"/>
</dbReference>
<dbReference type="GO" id="GO:0006465">
    <property type="term" value="P:signal peptide processing"/>
    <property type="evidence" value="ECO:0007669"/>
    <property type="project" value="InterPro"/>
</dbReference>
<evidence type="ECO:0000256" key="8">
    <source>
        <dbReference type="ARBA" id="ARBA00045608"/>
    </source>
</evidence>
<dbReference type="OrthoDB" id="29558at2759"/>
<name>A0A8H3TVF1_9TREE</name>
<keyword evidence="5" id="KW-0256">Endoplasmic reticulum</keyword>
<keyword evidence="12" id="KW-1185">Reference proteome</keyword>
<dbReference type="GO" id="GO:0005787">
    <property type="term" value="C:signal peptidase complex"/>
    <property type="evidence" value="ECO:0007669"/>
    <property type="project" value="InterPro"/>
</dbReference>
<evidence type="ECO:0000256" key="4">
    <source>
        <dbReference type="ARBA" id="ARBA00022692"/>
    </source>
</evidence>
<organism evidence="11 12">
    <name type="scientific">Naganishia liquefaciens</name>
    <dbReference type="NCBI Taxonomy" id="104408"/>
    <lineage>
        <taxon>Eukaryota</taxon>
        <taxon>Fungi</taxon>
        <taxon>Dikarya</taxon>
        <taxon>Basidiomycota</taxon>
        <taxon>Agaricomycotina</taxon>
        <taxon>Tremellomycetes</taxon>
        <taxon>Filobasidiales</taxon>
        <taxon>Filobasidiaceae</taxon>
        <taxon>Naganishia</taxon>
    </lineage>
</organism>